<feature type="domain" description="Aminotransferase class V" evidence="1">
    <location>
        <begin position="50"/>
        <end position="364"/>
    </location>
</feature>
<dbReference type="InterPro" id="IPR015424">
    <property type="entry name" value="PyrdxlP-dep_Trfase"/>
</dbReference>
<protein>
    <recommendedName>
        <fullName evidence="1">Aminotransferase class V domain-containing protein</fullName>
    </recommendedName>
</protein>
<accession>A0A2R5ER78</accession>
<dbReference type="Pfam" id="PF00266">
    <property type="entry name" value="Aminotran_5"/>
    <property type="match status" value="1"/>
</dbReference>
<dbReference type="InterPro" id="IPR015422">
    <property type="entry name" value="PyrdxlP-dep_Trfase_small"/>
</dbReference>
<reference evidence="2 3" key="1">
    <citation type="submission" date="2017-08" db="EMBL/GenBank/DDBJ databases">
        <title>Substantial Increase in Enzyme Production by Combined Drug-Resistance Mutations in Paenibacillus agaridevorans.</title>
        <authorList>
            <person name="Tanaka Y."/>
            <person name="Funane K."/>
            <person name="Hosaka T."/>
            <person name="Shiwa Y."/>
            <person name="Fujita N."/>
            <person name="Miyazaki T."/>
            <person name="Yoshikawa H."/>
            <person name="Murakami K."/>
            <person name="Kasahara K."/>
            <person name="Inaoka T."/>
            <person name="Hiraga Y."/>
            <person name="Ochi K."/>
        </authorList>
    </citation>
    <scope>NUCLEOTIDE SEQUENCE [LARGE SCALE GENOMIC DNA]</scope>
    <source>
        <strain evidence="2 3">T-3040</strain>
    </source>
</reference>
<dbReference type="PANTHER" id="PTHR43586">
    <property type="entry name" value="CYSTEINE DESULFURASE"/>
    <property type="match status" value="1"/>
</dbReference>
<evidence type="ECO:0000259" key="1">
    <source>
        <dbReference type="Pfam" id="PF00266"/>
    </source>
</evidence>
<dbReference type="RefSeq" id="WP_108993546.1">
    <property type="nucleotide sequence ID" value="NZ_BDQX01000171.1"/>
</dbReference>
<dbReference type="Proteomes" id="UP000245202">
    <property type="component" value="Unassembled WGS sequence"/>
</dbReference>
<proteinExistence type="predicted"/>
<gene>
    <name evidence="2" type="ORF">PAT3040_03213</name>
</gene>
<name>A0A2R5ER78_9BACL</name>
<organism evidence="2 3">
    <name type="scientific">Paenibacillus agaridevorans</name>
    <dbReference type="NCBI Taxonomy" id="171404"/>
    <lineage>
        <taxon>Bacteria</taxon>
        <taxon>Bacillati</taxon>
        <taxon>Bacillota</taxon>
        <taxon>Bacilli</taxon>
        <taxon>Bacillales</taxon>
        <taxon>Paenibacillaceae</taxon>
        <taxon>Paenibacillus</taxon>
    </lineage>
</organism>
<dbReference type="PANTHER" id="PTHR43586:SF15">
    <property type="entry name" value="BLR3095 PROTEIN"/>
    <property type="match status" value="1"/>
</dbReference>
<dbReference type="AlphaFoldDB" id="A0A2R5ER78"/>
<dbReference type="InterPro" id="IPR015421">
    <property type="entry name" value="PyrdxlP-dep_Trfase_major"/>
</dbReference>
<dbReference type="Gene3D" id="3.40.640.10">
    <property type="entry name" value="Type I PLP-dependent aspartate aminotransferase-like (Major domain)"/>
    <property type="match status" value="1"/>
</dbReference>
<dbReference type="GO" id="GO:0003824">
    <property type="term" value="F:catalytic activity"/>
    <property type="evidence" value="ECO:0007669"/>
    <property type="project" value="UniProtKB-ARBA"/>
</dbReference>
<dbReference type="SUPFAM" id="SSF53383">
    <property type="entry name" value="PLP-dependent transferases"/>
    <property type="match status" value="1"/>
</dbReference>
<dbReference type="EMBL" id="BDQX01000171">
    <property type="protein sequence ID" value="GBG08625.1"/>
    <property type="molecule type" value="Genomic_DNA"/>
</dbReference>
<dbReference type="InterPro" id="IPR000192">
    <property type="entry name" value="Aminotrans_V_dom"/>
</dbReference>
<comment type="caution">
    <text evidence="2">The sequence shown here is derived from an EMBL/GenBank/DDBJ whole genome shotgun (WGS) entry which is preliminary data.</text>
</comment>
<keyword evidence="3" id="KW-1185">Reference proteome</keyword>
<evidence type="ECO:0000313" key="2">
    <source>
        <dbReference type="EMBL" id="GBG08625.1"/>
    </source>
</evidence>
<dbReference type="Gene3D" id="3.90.1150.10">
    <property type="entry name" value="Aspartate Aminotransferase, domain 1"/>
    <property type="match status" value="1"/>
</dbReference>
<sequence>MESLISKKMFENIGDRVWFYNGAESPPLKGSVDAVRRYMEHRSYGPGGRSSNAEVEDSCKSNLAKMLGGQPNQIALLSNSSDVISMIAGALGLKAGDNVVVNKLEFPSGILPWLVLQEAGVEVRFVDHVNWRVSPEDILSRVDARTRIVVSSHVSYLSGAKLDYKELYRALKQTDTLLMLDATQSLGITAVDINETDFVVCSSYKWLLGIHGLGILGINPARTSDFMPRAVGWRGVTDMFSPLRDGSYRFQPDARRFETGYPSYPCVYALDYSTRLLLDTGIPLIEDHVLGLGTELISKLEAAGYELMTPREPEFRAGNICVVSDQGEEISAELERQGIYLWGGDGRFRASVHAFNDSADVDRLIAGLSAIHSKGEAIL</sequence>
<evidence type="ECO:0000313" key="3">
    <source>
        <dbReference type="Proteomes" id="UP000245202"/>
    </source>
</evidence>